<dbReference type="Proteomes" id="UP001162164">
    <property type="component" value="Unassembled WGS sequence"/>
</dbReference>
<feature type="transmembrane region" description="Helical" evidence="1">
    <location>
        <begin position="169"/>
        <end position="188"/>
    </location>
</feature>
<evidence type="ECO:0000313" key="2">
    <source>
        <dbReference type="EMBL" id="KAJ8977341.1"/>
    </source>
</evidence>
<comment type="caution">
    <text evidence="2">The sequence shown here is derived from an EMBL/GenBank/DDBJ whole genome shotgun (WGS) entry which is preliminary data.</text>
</comment>
<protein>
    <submittedName>
        <fullName evidence="2">Uncharacterized protein</fullName>
    </submittedName>
</protein>
<name>A0ABQ9JGK4_9CUCU</name>
<organism evidence="2 3">
    <name type="scientific">Molorchus minor</name>
    <dbReference type="NCBI Taxonomy" id="1323400"/>
    <lineage>
        <taxon>Eukaryota</taxon>
        <taxon>Metazoa</taxon>
        <taxon>Ecdysozoa</taxon>
        <taxon>Arthropoda</taxon>
        <taxon>Hexapoda</taxon>
        <taxon>Insecta</taxon>
        <taxon>Pterygota</taxon>
        <taxon>Neoptera</taxon>
        <taxon>Endopterygota</taxon>
        <taxon>Coleoptera</taxon>
        <taxon>Polyphaga</taxon>
        <taxon>Cucujiformia</taxon>
        <taxon>Chrysomeloidea</taxon>
        <taxon>Cerambycidae</taxon>
        <taxon>Lamiinae</taxon>
        <taxon>Monochamini</taxon>
        <taxon>Molorchus</taxon>
    </lineage>
</organism>
<gene>
    <name evidence="2" type="ORF">NQ317_017755</name>
</gene>
<keyword evidence="1" id="KW-0812">Transmembrane</keyword>
<evidence type="ECO:0000313" key="3">
    <source>
        <dbReference type="Proteomes" id="UP001162164"/>
    </source>
</evidence>
<dbReference type="EMBL" id="JAPWTJ010000559">
    <property type="protein sequence ID" value="KAJ8977341.1"/>
    <property type="molecule type" value="Genomic_DNA"/>
</dbReference>
<keyword evidence="3" id="KW-1185">Reference proteome</keyword>
<reference evidence="2" key="1">
    <citation type="journal article" date="2023" name="Insect Mol. Biol.">
        <title>Genome sequencing provides insights into the evolution of gene families encoding plant cell wall-degrading enzymes in longhorned beetles.</title>
        <authorList>
            <person name="Shin N.R."/>
            <person name="Okamura Y."/>
            <person name="Kirsch R."/>
            <person name="Pauchet Y."/>
        </authorList>
    </citation>
    <scope>NUCLEOTIDE SEQUENCE</scope>
    <source>
        <strain evidence="2">MMC_N1</strain>
    </source>
</reference>
<keyword evidence="1" id="KW-0472">Membrane</keyword>
<sequence length="201" mass="22832">MKKSPFAKEIDKSACVVSDCLLLLDGKKETGGDHDAIRQQKIHRCLLYFILRCVKGTLHVLKFELCNKEVDTELGDFQGAANMMDVNLTNEGEYYDGVKAVFKIDVKKVGVRFSFRKVMTAYNLETELKLFSQDVAKLAGQHHSLIFFSQLAENRFEIDTFLSRILRVYLNYGSAGCIALLSSIFLPLKYFHCDTNMVHTA</sequence>
<proteinExistence type="predicted"/>
<keyword evidence="1" id="KW-1133">Transmembrane helix</keyword>
<evidence type="ECO:0000256" key="1">
    <source>
        <dbReference type="SAM" id="Phobius"/>
    </source>
</evidence>
<accession>A0ABQ9JGK4</accession>